<sequence length="485" mass="53887">MPNFWFENTVSSPFFALIGKYRQVFFAVWVDRKQLTLIPRNASELDFLPAALELQEAPPHPAARVTLWTLMGFLLIALLWACFGKVDIVAVAPGKLVVSDQSKVLQPLEPGVVTAIHVRDGQQVKAGQVLIELDATLAGAEVSKNRNAWLDARLDQLKARALLLALDQGRLPLLPAGDTDLQSEPDYPSRRNAKQADMLSSWRELQAKLATLDAATAQKQAELAATQAQVHKLEQTLPLMKQREADFKDLAEKNFISKHGYLDKEQARIETEQDLSSQRNNLKQLEAAIVANRQQREATKAEFQSSQHEILAQVDEQAYAYGQDYIKAKQLQRQTRLIAPVDGVVQQLAVHTVGGVVTEAQPLLVVVPHTDQIEAEVVLENKDIGFVDAGQVAAVKVETFNYTRYGLLDGQVANVTRDAIPDEKLGLIYQARVKLTRNTMNIDGKNISLAPGMAVTAEIKTGQRRLIEYFLSPLIQHVSESARER</sequence>
<evidence type="ECO:0000256" key="4">
    <source>
        <dbReference type="ARBA" id="ARBA00022475"/>
    </source>
</evidence>
<keyword evidence="10" id="KW-0175">Coiled coil</keyword>
<dbReference type="RefSeq" id="WP_136772671.1">
    <property type="nucleotide sequence ID" value="NZ_CP156074.1"/>
</dbReference>
<evidence type="ECO:0000313" key="13">
    <source>
        <dbReference type="EMBL" id="TJZ74816.1"/>
    </source>
</evidence>
<dbReference type="NCBIfam" id="TIGR01843">
    <property type="entry name" value="type_I_hlyD"/>
    <property type="match status" value="1"/>
</dbReference>
<keyword evidence="5 9" id="KW-0997">Cell inner membrane</keyword>
<proteinExistence type="inferred from homology"/>
<feature type="domain" description="CyaD-like alpha-helical hairpin" evidence="11">
    <location>
        <begin position="134"/>
        <end position="332"/>
    </location>
</feature>
<keyword evidence="14" id="KW-1185">Reference proteome</keyword>
<dbReference type="EMBL" id="SUMF01000005">
    <property type="protein sequence ID" value="TJZ74816.1"/>
    <property type="molecule type" value="Genomic_DNA"/>
</dbReference>
<comment type="similarity">
    <text evidence="2 9">Belongs to the membrane fusion protein (MFP) (TC 8.A.1) family.</text>
</comment>
<dbReference type="PANTHER" id="PTHR30386:SF27">
    <property type="entry name" value="MEMBRANE FUSION PROTEIN (MFP) FAMILY PROTEIN"/>
    <property type="match status" value="1"/>
</dbReference>
<feature type="domain" description="AprE-like beta-barrel" evidence="12">
    <location>
        <begin position="375"/>
        <end position="462"/>
    </location>
</feature>
<dbReference type="PRINTS" id="PR01490">
    <property type="entry name" value="RTXTOXIND"/>
</dbReference>
<dbReference type="Proteomes" id="UP000310016">
    <property type="component" value="Unassembled WGS sequence"/>
</dbReference>
<dbReference type="InterPro" id="IPR059040">
    <property type="entry name" value="HH_CyaD-like"/>
</dbReference>
<dbReference type="Pfam" id="PF25988">
    <property type="entry name" value="HH_CyaD"/>
    <property type="match status" value="1"/>
</dbReference>
<evidence type="ECO:0000256" key="6">
    <source>
        <dbReference type="ARBA" id="ARBA00022692"/>
    </source>
</evidence>
<dbReference type="InterPro" id="IPR050739">
    <property type="entry name" value="MFP"/>
</dbReference>
<dbReference type="InterPro" id="IPR058982">
    <property type="entry name" value="Beta-barrel_AprE"/>
</dbReference>
<dbReference type="InterPro" id="IPR006144">
    <property type="entry name" value="Secretion_HlyD_CS"/>
</dbReference>
<keyword evidence="4 9" id="KW-1003">Cell membrane</keyword>
<evidence type="ECO:0000256" key="1">
    <source>
        <dbReference type="ARBA" id="ARBA00004377"/>
    </source>
</evidence>
<evidence type="ECO:0000256" key="10">
    <source>
        <dbReference type="SAM" id="Coils"/>
    </source>
</evidence>
<keyword evidence="8" id="KW-0472">Membrane</keyword>
<dbReference type="AlphaFoldDB" id="A0A4U0Q1D1"/>
<comment type="subcellular location">
    <subcellularLocation>
        <location evidence="1 9">Cell inner membrane</location>
        <topology evidence="1 9">Single-pass membrane protein</topology>
    </subcellularLocation>
</comment>
<dbReference type="Gene3D" id="2.40.30.170">
    <property type="match status" value="1"/>
</dbReference>
<keyword evidence="3 9" id="KW-0813">Transport</keyword>
<evidence type="ECO:0000259" key="11">
    <source>
        <dbReference type="Pfam" id="PF25988"/>
    </source>
</evidence>
<evidence type="ECO:0000256" key="8">
    <source>
        <dbReference type="ARBA" id="ARBA00023136"/>
    </source>
</evidence>
<keyword evidence="7" id="KW-1133">Transmembrane helix</keyword>
<evidence type="ECO:0000256" key="7">
    <source>
        <dbReference type="ARBA" id="ARBA00022989"/>
    </source>
</evidence>
<dbReference type="GO" id="GO:0005886">
    <property type="term" value="C:plasma membrane"/>
    <property type="evidence" value="ECO:0007669"/>
    <property type="project" value="UniProtKB-SubCell"/>
</dbReference>
<dbReference type="PANTHER" id="PTHR30386">
    <property type="entry name" value="MEMBRANE FUSION SUBUNIT OF EMRAB-TOLC MULTIDRUG EFFLUX PUMP"/>
    <property type="match status" value="1"/>
</dbReference>
<evidence type="ECO:0000259" key="12">
    <source>
        <dbReference type="Pfam" id="PF26002"/>
    </source>
</evidence>
<name>A0A4U0Q1D1_9NEIS</name>
<evidence type="ECO:0000256" key="3">
    <source>
        <dbReference type="ARBA" id="ARBA00022448"/>
    </source>
</evidence>
<dbReference type="GO" id="GO:0009306">
    <property type="term" value="P:protein secretion"/>
    <property type="evidence" value="ECO:0007669"/>
    <property type="project" value="InterPro"/>
</dbReference>
<keyword evidence="6" id="KW-0812">Transmembrane</keyword>
<dbReference type="OrthoDB" id="9775513at2"/>
<evidence type="ECO:0000256" key="9">
    <source>
        <dbReference type="RuleBase" id="RU365093"/>
    </source>
</evidence>
<gene>
    <name evidence="13" type="ORF">FAZ21_07545</name>
</gene>
<dbReference type="InterPro" id="IPR010129">
    <property type="entry name" value="T1SS_HlyD"/>
</dbReference>
<reference evidence="13 14" key="1">
    <citation type="submission" date="2019-04" db="EMBL/GenBank/DDBJ databases">
        <title>Chitiniphilus eburnea sp. nov., a novel chitinolytic bacterium isolated from aquaculture sludge.</title>
        <authorList>
            <person name="Sheng M."/>
        </authorList>
    </citation>
    <scope>NUCLEOTIDE SEQUENCE [LARGE SCALE GENOMIC DNA]</scope>
    <source>
        <strain evidence="13 14">HX-2-15</strain>
    </source>
</reference>
<evidence type="ECO:0000256" key="5">
    <source>
        <dbReference type="ARBA" id="ARBA00022519"/>
    </source>
</evidence>
<accession>A0A4U0Q1D1</accession>
<comment type="caution">
    <text evidence="13">The sequence shown here is derived from an EMBL/GenBank/DDBJ whole genome shotgun (WGS) entry which is preliminary data.</text>
</comment>
<protein>
    <recommendedName>
        <fullName evidence="9">Membrane fusion protein (MFP) family protein</fullName>
    </recommendedName>
</protein>
<evidence type="ECO:0000313" key="14">
    <source>
        <dbReference type="Proteomes" id="UP000310016"/>
    </source>
</evidence>
<dbReference type="Gene3D" id="1.10.287.470">
    <property type="entry name" value="Helix hairpin bin"/>
    <property type="match status" value="1"/>
</dbReference>
<dbReference type="Gene3D" id="2.40.50.100">
    <property type="match status" value="1"/>
</dbReference>
<dbReference type="PROSITE" id="PS00543">
    <property type="entry name" value="HLYD_FAMILY"/>
    <property type="match status" value="1"/>
</dbReference>
<dbReference type="Pfam" id="PF26002">
    <property type="entry name" value="Beta-barrel_AprE"/>
    <property type="match status" value="1"/>
</dbReference>
<evidence type="ECO:0000256" key="2">
    <source>
        <dbReference type="ARBA" id="ARBA00009477"/>
    </source>
</evidence>
<organism evidence="13 14">
    <name type="scientific">Chitiniphilus eburneus</name>
    <dbReference type="NCBI Taxonomy" id="2571148"/>
    <lineage>
        <taxon>Bacteria</taxon>
        <taxon>Pseudomonadati</taxon>
        <taxon>Pseudomonadota</taxon>
        <taxon>Betaproteobacteria</taxon>
        <taxon>Neisseriales</taxon>
        <taxon>Chitinibacteraceae</taxon>
        <taxon>Chitiniphilus</taxon>
    </lineage>
</organism>
<feature type="coiled-coil region" evidence="10">
    <location>
        <begin position="268"/>
        <end position="302"/>
    </location>
</feature>